<gene>
    <name evidence="5" type="primary">fadD</name>
    <name evidence="5" type="ORF">PA7_01520</name>
</gene>
<evidence type="ECO:0000256" key="1">
    <source>
        <dbReference type="ARBA" id="ARBA00006432"/>
    </source>
</evidence>
<dbReference type="GO" id="GO:0016405">
    <property type="term" value="F:CoA-ligase activity"/>
    <property type="evidence" value="ECO:0007669"/>
    <property type="project" value="TreeGrafter"/>
</dbReference>
<dbReference type="Gene3D" id="3.30.300.30">
    <property type="match status" value="1"/>
</dbReference>
<dbReference type="InterPro" id="IPR000873">
    <property type="entry name" value="AMP-dep_synth/lig_dom"/>
</dbReference>
<dbReference type="PANTHER" id="PTHR24096">
    <property type="entry name" value="LONG-CHAIN-FATTY-ACID--COA LIGASE"/>
    <property type="match status" value="1"/>
</dbReference>
<dbReference type="PROSITE" id="PS00455">
    <property type="entry name" value="AMP_BINDING"/>
    <property type="match status" value="1"/>
</dbReference>
<dbReference type="STRING" id="1123024.GCA_000423625_01035"/>
<organism evidence="5 6">
    <name type="scientific">Pseudonocardia asaccharolytica DSM 44247 = NBRC 16224</name>
    <dbReference type="NCBI Taxonomy" id="1123024"/>
    <lineage>
        <taxon>Bacteria</taxon>
        <taxon>Bacillati</taxon>
        <taxon>Actinomycetota</taxon>
        <taxon>Actinomycetes</taxon>
        <taxon>Pseudonocardiales</taxon>
        <taxon>Pseudonocardiaceae</taxon>
        <taxon>Pseudonocardia</taxon>
    </lineage>
</organism>
<dbReference type="OrthoDB" id="9803968at2"/>
<accession>A0A511CUR8</accession>
<dbReference type="RefSeq" id="WP_037055896.1">
    <property type="nucleotide sequence ID" value="NZ_AUII01000003.1"/>
</dbReference>
<keyword evidence="2" id="KW-0436">Ligase</keyword>
<reference evidence="5 6" key="1">
    <citation type="submission" date="2019-07" db="EMBL/GenBank/DDBJ databases">
        <title>Whole genome shotgun sequence of Pseudonocardia asaccharolytica NBRC 16224.</title>
        <authorList>
            <person name="Hosoyama A."/>
            <person name="Uohara A."/>
            <person name="Ohji S."/>
            <person name="Ichikawa N."/>
        </authorList>
    </citation>
    <scope>NUCLEOTIDE SEQUENCE [LARGE SCALE GENOMIC DNA]</scope>
    <source>
        <strain evidence="5 6">NBRC 16224</strain>
    </source>
</reference>
<dbReference type="PANTHER" id="PTHR24096:SF149">
    <property type="entry name" value="AMP-BINDING DOMAIN-CONTAINING PROTEIN-RELATED"/>
    <property type="match status" value="1"/>
</dbReference>
<dbReference type="InterPro" id="IPR045851">
    <property type="entry name" value="AMP-bd_C_sf"/>
</dbReference>
<comment type="similarity">
    <text evidence="1">Belongs to the ATP-dependent AMP-binding enzyme family.</text>
</comment>
<dbReference type="EMBL" id="BJVI01000001">
    <property type="protein sequence ID" value="GEL16315.1"/>
    <property type="molecule type" value="Genomic_DNA"/>
</dbReference>
<evidence type="ECO:0000313" key="6">
    <source>
        <dbReference type="Proteomes" id="UP000321328"/>
    </source>
</evidence>
<sequence length="573" mass="60318">MTARPADTGAALTLDYPAVPAGATLAGAARRFGGRTALHYYGRELSFAELYERASAFAAALRGAGIGRGDVVAIHLPNCPQYAVAYFGTLLAGAAFTPASPLLPPAELAAQLSDANAVAAVSWVLPASPGPADALVAVRDRTPVWLLLVTDRQQALDPTHAVDTGALPDARDFEAFHAGATALDAALEIDTEIDAGRDLAHLAYTGGTTGRSKGVRLPHRNVVVNTLQYACWGSGSVPALDDAGGLRLDQVGSAAEYPVRLGTGIAINLTPWFHAMGTIGALNLPMLTGSTTVLHDRFNPGAYLADAERFRVTSLSGAPPLFAALVRHPEFASRDLSSVRGISSGAAPLPVELIQALQRRFGDDVVITEGYGLTEVTMGVTIGPAARSAVRKAGTVGLPVYDTQVCILDDDGRELPAGEPGEVCVRGPQVMIGYHNRPEETAVALAGDWLHTGDIGALDEDGYLSIVDRKKDMLIYKGYNVYPRELEELLFAQDGVVGAAVVSRRDPDVGELPVAFVVAPGLDDAGVQALMKTVNARVTPYKRLRQMVLVDDIPVSAAGKVLKRELRERLTGA</sequence>
<keyword evidence="6" id="KW-1185">Reference proteome</keyword>
<dbReference type="InterPro" id="IPR042099">
    <property type="entry name" value="ANL_N_sf"/>
</dbReference>
<feature type="domain" description="AMP-binding enzyme C-terminal" evidence="4">
    <location>
        <begin position="485"/>
        <end position="560"/>
    </location>
</feature>
<evidence type="ECO:0000259" key="3">
    <source>
        <dbReference type="Pfam" id="PF00501"/>
    </source>
</evidence>
<evidence type="ECO:0000259" key="4">
    <source>
        <dbReference type="Pfam" id="PF13193"/>
    </source>
</evidence>
<dbReference type="Proteomes" id="UP000321328">
    <property type="component" value="Unassembled WGS sequence"/>
</dbReference>
<dbReference type="AlphaFoldDB" id="A0A511CUR8"/>
<comment type="caution">
    <text evidence="5">The sequence shown here is derived from an EMBL/GenBank/DDBJ whole genome shotgun (WGS) entry which is preliminary data.</text>
</comment>
<dbReference type="Pfam" id="PF00501">
    <property type="entry name" value="AMP-binding"/>
    <property type="match status" value="1"/>
</dbReference>
<evidence type="ECO:0000256" key="2">
    <source>
        <dbReference type="ARBA" id="ARBA00022598"/>
    </source>
</evidence>
<feature type="domain" description="AMP-dependent synthetase/ligase" evidence="3">
    <location>
        <begin position="28"/>
        <end position="435"/>
    </location>
</feature>
<dbReference type="Gene3D" id="3.40.50.12780">
    <property type="entry name" value="N-terminal domain of ligase-like"/>
    <property type="match status" value="1"/>
</dbReference>
<proteinExistence type="inferred from homology"/>
<evidence type="ECO:0000313" key="5">
    <source>
        <dbReference type="EMBL" id="GEL16315.1"/>
    </source>
</evidence>
<dbReference type="InterPro" id="IPR025110">
    <property type="entry name" value="AMP-bd_C"/>
</dbReference>
<dbReference type="SUPFAM" id="SSF56801">
    <property type="entry name" value="Acetyl-CoA synthetase-like"/>
    <property type="match status" value="1"/>
</dbReference>
<dbReference type="Pfam" id="PF13193">
    <property type="entry name" value="AMP-binding_C"/>
    <property type="match status" value="1"/>
</dbReference>
<name>A0A511CUR8_9PSEU</name>
<dbReference type="InterPro" id="IPR020845">
    <property type="entry name" value="AMP-binding_CS"/>
</dbReference>
<protein>
    <submittedName>
        <fullName evidence="5">Long-chain acyl-CoA synthetase</fullName>
    </submittedName>
</protein>